<accession>X6LW39</accession>
<dbReference type="AlphaFoldDB" id="X6LW39"/>
<proteinExistence type="predicted"/>
<organism evidence="1 2">
    <name type="scientific">Reticulomyxa filosa</name>
    <dbReference type="NCBI Taxonomy" id="46433"/>
    <lineage>
        <taxon>Eukaryota</taxon>
        <taxon>Sar</taxon>
        <taxon>Rhizaria</taxon>
        <taxon>Retaria</taxon>
        <taxon>Foraminifera</taxon>
        <taxon>Monothalamids</taxon>
        <taxon>Reticulomyxidae</taxon>
        <taxon>Reticulomyxa</taxon>
    </lineage>
</organism>
<protein>
    <submittedName>
        <fullName evidence="1">Uncharacterized protein</fullName>
    </submittedName>
</protein>
<gene>
    <name evidence="1" type="ORF">RFI_31231</name>
</gene>
<comment type="caution">
    <text evidence="1">The sequence shown here is derived from an EMBL/GenBank/DDBJ whole genome shotgun (WGS) entry which is preliminary data.</text>
</comment>
<keyword evidence="2" id="KW-1185">Reference proteome</keyword>
<sequence>MRIVIHYDKDKAITIGQYFQQLFKHKHHINIQWENEINTKIQEHINQVFISYDTILDEQFNEKELLNIYYTLDNNKATFLDEISNELISLLIKNNPNQMIRLINLICSIDKIPKKLLLSRMASIQKKINAVRCDYLRGISIKSSLLSIIDKLILDRIWHS</sequence>
<reference evidence="1 2" key="1">
    <citation type="journal article" date="2013" name="Curr. Biol.">
        <title>The Genome of the Foraminiferan Reticulomyxa filosa.</title>
        <authorList>
            <person name="Glockner G."/>
            <person name="Hulsmann N."/>
            <person name="Schleicher M."/>
            <person name="Noegel A.A."/>
            <person name="Eichinger L."/>
            <person name="Gallinger C."/>
            <person name="Pawlowski J."/>
            <person name="Sierra R."/>
            <person name="Euteneuer U."/>
            <person name="Pillet L."/>
            <person name="Moustafa A."/>
            <person name="Platzer M."/>
            <person name="Groth M."/>
            <person name="Szafranski K."/>
            <person name="Schliwa M."/>
        </authorList>
    </citation>
    <scope>NUCLEOTIDE SEQUENCE [LARGE SCALE GENOMIC DNA]</scope>
</reference>
<evidence type="ECO:0000313" key="1">
    <source>
        <dbReference type="EMBL" id="ETO06168.1"/>
    </source>
</evidence>
<name>X6LW39_RETFI</name>
<dbReference type="EMBL" id="ASPP01027411">
    <property type="protein sequence ID" value="ETO06168.1"/>
    <property type="molecule type" value="Genomic_DNA"/>
</dbReference>
<evidence type="ECO:0000313" key="2">
    <source>
        <dbReference type="Proteomes" id="UP000023152"/>
    </source>
</evidence>
<dbReference type="Proteomes" id="UP000023152">
    <property type="component" value="Unassembled WGS sequence"/>
</dbReference>
<dbReference type="OrthoDB" id="1421278at2759"/>